<feature type="non-terminal residue" evidence="2">
    <location>
        <position position="63"/>
    </location>
</feature>
<dbReference type="Proteomes" id="UP000054560">
    <property type="component" value="Unassembled WGS sequence"/>
</dbReference>
<evidence type="ECO:0000259" key="1">
    <source>
        <dbReference type="Pfam" id="PF07717"/>
    </source>
</evidence>
<organism evidence="2 3">
    <name type="scientific">Sphaeroforma arctica JP610</name>
    <dbReference type="NCBI Taxonomy" id="667725"/>
    <lineage>
        <taxon>Eukaryota</taxon>
        <taxon>Ichthyosporea</taxon>
        <taxon>Ichthyophonida</taxon>
        <taxon>Sphaeroforma</taxon>
    </lineage>
</organism>
<evidence type="ECO:0000313" key="2">
    <source>
        <dbReference type="EMBL" id="KNC69813.1"/>
    </source>
</evidence>
<sequence>VLKALLVAGLYPNIVRIAHPKDTYHQVGGGTILKENNAKDLRFFDHINGRVFIHPSSVNFSIA</sequence>
<feature type="domain" description="DEAD-box helicase OB fold" evidence="1">
    <location>
        <begin position="2"/>
        <end position="61"/>
    </location>
</feature>
<proteinExistence type="predicted"/>
<feature type="non-terminal residue" evidence="2">
    <location>
        <position position="1"/>
    </location>
</feature>
<dbReference type="InterPro" id="IPR011709">
    <property type="entry name" value="DEAD-box_helicase_OB_fold"/>
</dbReference>
<reference evidence="2 3" key="1">
    <citation type="submission" date="2011-02" db="EMBL/GenBank/DDBJ databases">
        <title>The Genome Sequence of Sphaeroforma arctica JP610.</title>
        <authorList>
            <consortium name="The Broad Institute Genome Sequencing Platform"/>
            <person name="Russ C."/>
            <person name="Cuomo C."/>
            <person name="Young S.K."/>
            <person name="Zeng Q."/>
            <person name="Gargeya S."/>
            <person name="Alvarado L."/>
            <person name="Berlin A."/>
            <person name="Chapman S.B."/>
            <person name="Chen Z."/>
            <person name="Freedman E."/>
            <person name="Gellesch M."/>
            <person name="Goldberg J."/>
            <person name="Griggs A."/>
            <person name="Gujja S."/>
            <person name="Heilman E."/>
            <person name="Heiman D."/>
            <person name="Howarth C."/>
            <person name="Mehta T."/>
            <person name="Neiman D."/>
            <person name="Pearson M."/>
            <person name="Roberts A."/>
            <person name="Saif S."/>
            <person name="Shea T."/>
            <person name="Shenoy N."/>
            <person name="Sisk P."/>
            <person name="Stolte C."/>
            <person name="Sykes S."/>
            <person name="White J."/>
            <person name="Yandava C."/>
            <person name="Burger G."/>
            <person name="Gray M.W."/>
            <person name="Holland P.W.H."/>
            <person name="King N."/>
            <person name="Lang F.B.F."/>
            <person name="Roger A.J."/>
            <person name="Ruiz-Trillo I."/>
            <person name="Haas B."/>
            <person name="Nusbaum C."/>
            <person name="Birren B."/>
        </authorList>
    </citation>
    <scope>NUCLEOTIDE SEQUENCE [LARGE SCALE GENOMIC DNA]</scope>
    <source>
        <strain evidence="2 3">JP610</strain>
    </source>
</reference>
<dbReference type="GeneID" id="25918173"/>
<dbReference type="EMBL" id="KQ253221">
    <property type="protein sequence ID" value="KNC69813.1"/>
    <property type="molecule type" value="Genomic_DNA"/>
</dbReference>
<dbReference type="AlphaFoldDB" id="A0A0L0F103"/>
<accession>A0A0L0F103</accession>
<evidence type="ECO:0000313" key="3">
    <source>
        <dbReference type="Proteomes" id="UP000054560"/>
    </source>
</evidence>
<dbReference type="eggNOG" id="KOG0920">
    <property type="taxonomic scope" value="Eukaryota"/>
</dbReference>
<dbReference type="STRING" id="667725.A0A0L0F103"/>
<dbReference type="RefSeq" id="XP_014143715.1">
    <property type="nucleotide sequence ID" value="XM_014288240.1"/>
</dbReference>
<dbReference type="OrthoDB" id="5600252at2759"/>
<dbReference type="Pfam" id="PF07717">
    <property type="entry name" value="OB_NTP_bind"/>
    <property type="match status" value="1"/>
</dbReference>
<keyword evidence="3" id="KW-1185">Reference proteome</keyword>
<gene>
    <name evidence="2" type="ORF">SARC_17669</name>
</gene>
<name>A0A0L0F103_9EUKA</name>
<protein>
    <recommendedName>
        <fullName evidence="1">DEAD-box helicase OB fold domain-containing protein</fullName>
    </recommendedName>
</protein>